<dbReference type="InterPro" id="IPR007627">
    <property type="entry name" value="RNA_pol_sigma70_r2"/>
</dbReference>
<evidence type="ECO:0000313" key="2">
    <source>
        <dbReference type="EMBL" id="MFD2761186.1"/>
    </source>
</evidence>
<dbReference type="InterPro" id="IPR013325">
    <property type="entry name" value="RNA_pol_sigma_r2"/>
</dbReference>
<keyword evidence="3" id="KW-1185">Reference proteome</keyword>
<dbReference type="Proteomes" id="UP001597502">
    <property type="component" value="Unassembled WGS sequence"/>
</dbReference>
<dbReference type="SUPFAM" id="SSF88946">
    <property type="entry name" value="Sigma2 domain of RNA polymerase sigma factors"/>
    <property type="match status" value="1"/>
</dbReference>
<dbReference type="Gene3D" id="1.10.1740.10">
    <property type="match status" value="1"/>
</dbReference>
<sequence>MNNRGLEHSFCAAVAQHGEQIYFFVHEPGLSDWGGCCFQEGLFGLWEAHRTFDAGKGDFSTYAGECIKSRIQIHLQKRRVPWLIDRHLLQMLENGVAADSLNMRERKNHDPLSDTRMKFTVNQWKWLYGHVLLKDSLMNDHGQEAG</sequence>
<evidence type="ECO:0000259" key="1">
    <source>
        <dbReference type="Pfam" id="PF04542"/>
    </source>
</evidence>
<comment type="caution">
    <text evidence="2">The sequence shown here is derived from an EMBL/GenBank/DDBJ whole genome shotgun (WGS) entry which is preliminary data.</text>
</comment>
<name>A0ABW5V5M8_9BACI</name>
<protein>
    <submittedName>
        <fullName evidence="2">Sigma factor</fullName>
    </submittedName>
</protein>
<proteinExistence type="predicted"/>
<organism evidence="2 3">
    <name type="scientific">Lentibacillus juripiscarius</name>
    <dbReference type="NCBI Taxonomy" id="257446"/>
    <lineage>
        <taxon>Bacteria</taxon>
        <taxon>Bacillati</taxon>
        <taxon>Bacillota</taxon>
        <taxon>Bacilli</taxon>
        <taxon>Bacillales</taxon>
        <taxon>Bacillaceae</taxon>
        <taxon>Lentibacillus</taxon>
    </lineage>
</organism>
<gene>
    <name evidence="2" type="ORF">ACFSUO_09410</name>
</gene>
<dbReference type="RefSeq" id="WP_382393417.1">
    <property type="nucleotide sequence ID" value="NZ_JBHUNA010000020.1"/>
</dbReference>
<dbReference type="EMBL" id="JBHUNA010000020">
    <property type="protein sequence ID" value="MFD2761186.1"/>
    <property type="molecule type" value="Genomic_DNA"/>
</dbReference>
<evidence type="ECO:0000313" key="3">
    <source>
        <dbReference type="Proteomes" id="UP001597502"/>
    </source>
</evidence>
<feature type="domain" description="RNA polymerase sigma-70 region 2" evidence="1">
    <location>
        <begin position="38"/>
        <end position="79"/>
    </location>
</feature>
<dbReference type="Pfam" id="PF04542">
    <property type="entry name" value="Sigma70_r2"/>
    <property type="match status" value="1"/>
</dbReference>
<accession>A0ABW5V5M8</accession>
<reference evidence="3" key="1">
    <citation type="journal article" date="2019" name="Int. J. Syst. Evol. Microbiol.">
        <title>The Global Catalogue of Microorganisms (GCM) 10K type strain sequencing project: providing services to taxonomists for standard genome sequencing and annotation.</title>
        <authorList>
            <consortium name="The Broad Institute Genomics Platform"/>
            <consortium name="The Broad Institute Genome Sequencing Center for Infectious Disease"/>
            <person name="Wu L."/>
            <person name="Ma J."/>
        </authorList>
    </citation>
    <scope>NUCLEOTIDE SEQUENCE [LARGE SCALE GENOMIC DNA]</scope>
    <source>
        <strain evidence="3">TISTR 1535</strain>
    </source>
</reference>